<dbReference type="RefSeq" id="WP_191595105.1">
    <property type="nucleotide sequence ID" value="NZ_JACYFC010000003.1"/>
</dbReference>
<evidence type="ECO:0000313" key="1">
    <source>
        <dbReference type="EMBL" id="MBD5771747.1"/>
    </source>
</evidence>
<dbReference type="EMBL" id="JACYFC010000003">
    <property type="protein sequence ID" value="MBD5771747.1"/>
    <property type="molecule type" value="Genomic_DNA"/>
</dbReference>
<evidence type="ECO:0000313" key="2">
    <source>
        <dbReference type="Proteomes" id="UP000604161"/>
    </source>
</evidence>
<keyword evidence="1" id="KW-0540">Nuclease</keyword>
<organism evidence="1 2">
    <name type="scientific">Marinomonas colpomeniae</name>
    <dbReference type="NCBI Taxonomy" id="2774408"/>
    <lineage>
        <taxon>Bacteria</taxon>
        <taxon>Pseudomonadati</taxon>
        <taxon>Pseudomonadota</taxon>
        <taxon>Gammaproteobacteria</taxon>
        <taxon>Oceanospirillales</taxon>
        <taxon>Oceanospirillaceae</taxon>
        <taxon>Marinomonas</taxon>
    </lineage>
</organism>
<proteinExistence type="predicted"/>
<dbReference type="GO" id="GO:0004519">
    <property type="term" value="F:endonuclease activity"/>
    <property type="evidence" value="ECO:0007669"/>
    <property type="project" value="UniProtKB-KW"/>
</dbReference>
<comment type="caution">
    <text evidence="1">The sequence shown here is derived from an EMBL/GenBank/DDBJ whole genome shotgun (WGS) entry which is preliminary data.</text>
</comment>
<sequence length="201" mass="22609">MFDINQHIAKISDESIDAIVKPTFEFFEGSPFHQLDNLPSFSGAGVYALFLKSTSNTCYDGYLQPMQPIYVGKAVPTGSRQGIKSEAGKQLRSRLTKHLSSIKQAENLNESEFVCRFMIIEGIATDMISAIESYLIRKYNPLWNSYIDGFGINAPGAGRYNQQPSEWDTIHPGRDYAKKLTGAPRDESFILEKLVNYTHKV</sequence>
<keyword evidence="2" id="KW-1185">Reference proteome</keyword>
<protein>
    <submittedName>
        <fullName evidence="1">Eco29kI family restriction endonuclease</fullName>
    </submittedName>
</protein>
<dbReference type="Proteomes" id="UP000604161">
    <property type="component" value="Unassembled WGS sequence"/>
</dbReference>
<dbReference type="InterPro" id="IPR018575">
    <property type="entry name" value="Restrct_endonuc_II_Eco29kI"/>
</dbReference>
<reference evidence="1 2" key="1">
    <citation type="submission" date="2020-09" db="EMBL/GenBank/DDBJ databases">
        <title>Marinomonas sp. nov., isolated from the cysticercosis algae of Qingdao, China.</title>
        <authorList>
            <person name="Sun X."/>
        </authorList>
    </citation>
    <scope>NUCLEOTIDE SEQUENCE [LARGE SCALE GENOMIC DNA]</scope>
    <source>
        <strain evidence="1 2">SM2066</strain>
    </source>
</reference>
<accession>A0ABR8P0B8</accession>
<gene>
    <name evidence="1" type="ORF">IF202_11860</name>
</gene>
<keyword evidence="1" id="KW-0255">Endonuclease</keyword>
<keyword evidence="1" id="KW-0378">Hydrolase</keyword>
<dbReference type="Pfam" id="PF09517">
    <property type="entry name" value="RE_Eco29kI"/>
    <property type="match status" value="1"/>
</dbReference>
<name>A0ABR8P0B8_9GAMM</name>